<dbReference type="Proteomes" id="UP001608902">
    <property type="component" value="Unassembled WGS sequence"/>
</dbReference>
<organism evidence="2 3">
    <name type="scientific">Gnathostoma spinigerum</name>
    <dbReference type="NCBI Taxonomy" id="75299"/>
    <lineage>
        <taxon>Eukaryota</taxon>
        <taxon>Metazoa</taxon>
        <taxon>Ecdysozoa</taxon>
        <taxon>Nematoda</taxon>
        <taxon>Chromadorea</taxon>
        <taxon>Rhabditida</taxon>
        <taxon>Spirurina</taxon>
        <taxon>Gnathostomatomorpha</taxon>
        <taxon>Gnathostomatoidea</taxon>
        <taxon>Gnathostomatidae</taxon>
        <taxon>Gnathostoma</taxon>
    </lineage>
</organism>
<dbReference type="EMBL" id="JBGFUD010000012">
    <property type="protein sequence ID" value="MFH4973347.1"/>
    <property type="molecule type" value="Genomic_DNA"/>
</dbReference>
<feature type="compositionally biased region" description="Basic and acidic residues" evidence="1">
    <location>
        <begin position="94"/>
        <end position="109"/>
    </location>
</feature>
<reference evidence="2 3" key="1">
    <citation type="submission" date="2024-08" db="EMBL/GenBank/DDBJ databases">
        <title>Gnathostoma spinigerum genome.</title>
        <authorList>
            <person name="Gonzalez-Bertolin B."/>
            <person name="Monzon S."/>
            <person name="Zaballos A."/>
            <person name="Jimenez P."/>
            <person name="Dekumyoy P."/>
            <person name="Varona S."/>
            <person name="Cuesta I."/>
            <person name="Sumanam S."/>
            <person name="Adisakwattana P."/>
            <person name="Gasser R.B."/>
            <person name="Hernandez-Gonzalez A."/>
            <person name="Young N.D."/>
            <person name="Perteguer M.J."/>
        </authorList>
    </citation>
    <scope>NUCLEOTIDE SEQUENCE [LARGE SCALE GENOMIC DNA]</scope>
    <source>
        <strain evidence="2">AL3</strain>
        <tissue evidence="2">Liver</tissue>
    </source>
</reference>
<name>A0ABD6E3D2_9BILA</name>
<evidence type="ECO:0000313" key="3">
    <source>
        <dbReference type="Proteomes" id="UP001608902"/>
    </source>
</evidence>
<gene>
    <name evidence="2" type="ORF">AB6A40_000056</name>
</gene>
<feature type="region of interest" description="Disordered" evidence="1">
    <location>
        <begin position="61"/>
        <end position="121"/>
    </location>
</feature>
<comment type="caution">
    <text evidence="2">The sequence shown here is derived from an EMBL/GenBank/DDBJ whole genome shotgun (WGS) entry which is preliminary data.</text>
</comment>
<keyword evidence="3" id="KW-1185">Reference proteome</keyword>
<evidence type="ECO:0000313" key="2">
    <source>
        <dbReference type="EMBL" id="MFH4973347.1"/>
    </source>
</evidence>
<accession>A0ABD6E3D2</accession>
<protein>
    <submittedName>
        <fullName evidence="2">Uncharacterized protein</fullName>
    </submittedName>
</protein>
<evidence type="ECO:0000256" key="1">
    <source>
        <dbReference type="SAM" id="MobiDB-lite"/>
    </source>
</evidence>
<dbReference type="AlphaFoldDB" id="A0ABD6E3D2"/>
<feature type="region of interest" description="Disordered" evidence="1">
    <location>
        <begin position="431"/>
        <end position="454"/>
    </location>
</feature>
<proteinExistence type="predicted"/>
<sequence>MSVRRPYTGTNFCATAESLNLEILFLLGQGICLRSFYKGNVADGSHVGGVSKVCIDIETTQKGEEEVEERSDKKRKNKESESDESEDTEQVFTSKKDKENLEGEKESTKVGKGRNAGMGIPGVPRGIETISEVHNVSLSPGGFVGNEIEPFDGMPVVSTPKRLSKKSTKSKTKLRKQHKFPLDIWKLPVEEIPEPHKVSLRPGDLPGKGLGGFHGSPLKVSGAKSKSDVGEANILGLPLDNVSVSQNVSFQPRDFGEIGIDGIDNMSFVNAPKSTSKRLNRIVEDERDKLSRQDAPNTPSRNVTYDTLMSNVTEPKKVAETDPVAQILPAAKQLKESKYRQKPLRLPVGTQQIDSCQKDASQEQVSHFESRREGKCEKTIPRDVVRQVLKQIAGDLPTDVNDVIRQYVKMDEFPSKCESWRDTFRRSRKDDDYHRGIFRQQPSPDSSKSKWTHM</sequence>